<evidence type="ECO:0000313" key="3">
    <source>
        <dbReference type="Proteomes" id="UP000198680"/>
    </source>
</evidence>
<protein>
    <recommendedName>
        <fullName evidence="4">Neutral zinc metallopeptidase</fullName>
    </recommendedName>
</protein>
<dbReference type="OrthoDB" id="9774900at2"/>
<feature type="chain" id="PRO_5011461451" description="Neutral zinc metallopeptidase" evidence="1">
    <location>
        <begin position="27"/>
        <end position="252"/>
    </location>
</feature>
<dbReference type="EMBL" id="FNHE01000006">
    <property type="protein sequence ID" value="SDM49844.1"/>
    <property type="molecule type" value="Genomic_DNA"/>
</dbReference>
<proteinExistence type="predicted"/>
<dbReference type="STRING" id="1137991.SAMN05660642_02599"/>
<evidence type="ECO:0000313" key="2">
    <source>
        <dbReference type="EMBL" id="SDM49844.1"/>
    </source>
</evidence>
<keyword evidence="1" id="KW-0732">Signal</keyword>
<dbReference type="RefSeq" id="WP_091218729.1">
    <property type="nucleotide sequence ID" value="NZ_FNHE01000006.1"/>
</dbReference>
<dbReference type="Proteomes" id="UP000198680">
    <property type="component" value="Unassembled WGS sequence"/>
</dbReference>
<evidence type="ECO:0008006" key="4">
    <source>
        <dbReference type="Google" id="ProtNLM"/>
    </source>
</evidence>
<name>A0A1G9TR03_9ACTN</name>
<evidence type="ECO:0000256" key="1">
    <source>
        <dbReference type="SAM" id="SignalP"/>
    </source>
</evidence>
<dbReference type="AlphaFoldDB" id="A0A1G9TR03"/>
<organism evidence="2 3">
    <name type="scientific">Geodermatophilus siccatus</name>
    <dbReference type="NCBI Taxonomy" id="1137991"/>
    <lineage>
        <taxon>Bacteria</taxon>
        <taxon>Bacillati</taxon>
        <taxon>Actinomycetota</taxon>
        <taxon>Actinomycetes</taxon>
        <taxon>Geodermatophilales</taxon>
        <taxon>Geodermatophilaceae</taxon>
        <taxon>Geodermatophilus</taxon>
    </lineage>
</organism>
<feature type="signal peptide" evidence="1">
    <location>
        <begin position="1"/>
        <end position="26"/>
    </location>
</feature>
<sequence>MATRAGRLLTALVTAVLLGTATPAAADSPEPAAYASQPIPVTGSGAAATDDLDADYAMALDAVDAWWRTHWDDYFAGSYTAPGLAPAARAPGLYDAPAEQVYCGDLLLPEGNAFHCPIGDFLAFEVDLMLLSQDLGDGFVYLVVAHEWAHSVVSHLDPALVEEAYELQADCLAGATLQGAVDDGLLRLEEGDQQEFTAALTAVASENAWGTVYIDENGEQQTETHGTAQERIDAFERGADGGVRSCLPNVVV</sequence>
<reference evidence="3" key="1">
    <citation type="submission" date="2016-10" db="EMBL/GenBank/DDBJ databases">
        <authorList>
            <person name="Varghese N."/>
            <person name="Submissions S."/>
        </authorList>
    </citation>
    <scope>NUCLEOTIDE SEQUENCE [LARGE SCALE GENOMIC DNA]</scope>
    <source>
        <strain evidence="3">DSM 45419</strain>
    </source>
</reference>
<accession>A0A1G9TR03</accession>
<keyword evidence="3" id="KW-1185">Reference proteome</keyword>
<gene>
    <name evidence="2" type="ORF">SAMN05660642_02599</name>
</gene>